<evidence type="ECO:0000313" key="3">
    <source>
        <dbReference type="Proteomes" id="UP001651158"/>
    </source>
</evidence>
<feature type="compositionally biased region" description="Low complexity" evidence="1">
    <location>
        <begin position="33"/>
        <end position="43"/>
    </location>
</feature>
<protein>
    <submittedName>
        <fullName evidence="2">Uncharacterized protein</fullName>
    </submittedName>
</protein>
<organism evidence="2 3">
    <name type="scientific">Taenia crassiceps</name>
    <dbReference type="NCBI Taxonomy" id="6207"/>
    <lineage>
        <taxon>Eukaryota</taxon>
        <taxon>Metazoa</taxon>
        <taxon>Spiralia</taxon>
        <taxon>Lophotrochozoa</taxon>
        <taxon>Platyhelminthes</taxon>
        <taxon>Cestoda</taxon>
        <taxon>Eucestoda</taxon>
        <taxon>Cyclophyllidea</taxon>
        <taxon>Taeniidae</taxon>
        <taxon>Taenia</taxon>
    </lineage>
</organism>
<accession>A0ABR4QA24</accession>
<evidence type="ECO:0000313" key="2">
    <source>
        <dbReference type="EMBL" id="KAL5106576.1"/>
    </source>
</evidence>
<dbReference type="EMBL" id="JAKROA010000005">
    <property type="protein sequence ID" value="KAL5106576.1"/>
    <property type="molecule type" value="Genomic_DNA"/>
</dbReference>
<comment type="caution">
    <text evidence="2">The sequence shown here is derived from an EMBL/GenBank/DDBJ whole genome shotgun (WGS) entry which is preliminary data.</text>
</comment>
<evidence type="ECO:0000256" key="1">
    <source>
        <dbReference type="SAM" id="MobiDB-lite"/>
    </source>
</evidence>
<proteinExistence type="predicted"/>
<keyword evidence="3" id="KW-1185">Reference proteome</keyword>
<name>A0ABR4QA24_9CEST</name>
<gene>
    <name evidence="2" type="ORF">TcWFU_001313</name>
</gene>
<feature type="region of interest" description="Disordered" evidence="1">
    <location>
        <begin position="1"/>
        <end position="46"/>
    </location>
</feature>
<sequence>MLTFTQDRQQNATTQQTNVRMPATPSAIERHPTTTTAAKTTPTNEDSRLRISAVGVEPPFLTPVAADIVTEEGKDKKDRGTDGAFQPANLTSNLSSCKVIGIALLF</sequence>
<dbReference type="Proteomes" id="UP001651158">
    <property type="component" value="Unassembled WGS sequence"/>
</dbReference>
<feature type="compositionally biased region" description="Polar residues" evidence="1">
    <location>
        <begin position="1"/>
        <end position="19"/>
    </location>
</feature>
<reference evidence="2 3" key="1">
    <citation type="journal article" date="2022" name="Front. Cell. Infect. Microbiol.">
        <title>The Genomes of Two Strains of Taenia crassiceps the Animal Model for the Study of Human Cysticercosis.</title>
        <authorList>
            <person name="Bobes R.J."/>
            <person name="Estrada K."/>
            <person name="Rios-Valencia D.G."/>
            <person name="Calderon-Gallegos A."/>
            <person name="de la Torre P."/>
            <person name="Carrero J.C."/>
            <person name="Sanchez-Flores A."/>
            <person name="Laclette J.P."/>
        </authorList>
    </citation>
    <scope>NUCLEOTIDE SEQUENCE [LARGE SCALE GENOMIC DNA]</scope>
    <source>
        <strain evidence="2">WFUcys</strain>
    </source>
</reference>